<keyword evidence="1" id="KW-1133">Transmembrane helix</keyword>
<name>A8X8H3_CAEBR</name>
<dbReference type="EMBL" id="HE600998">
    <property type="protein sequence ID" value="CAP28934.2"/>
    <property type="molecule type" value="Genomic_DNA"/>
</dbReference>
<keyword evidence="3" id="KW-1185">Reference proteome</keyword>
<evidence type="ECO:0000313" key="4">
    <source>
        <dbReference type="WormBase" id="CBG09693"/>
    </source>
</evidence>
<feature type="transmembrane region" description="Helical" evidence="1">
    <location>
        <begin position="307"/>
        <end position="328"/>
    </location>
</feature>
<dbReference type="InterPro" id="IPR019422">
    <property type="entry name" value="7TM_GPCR_serpentine_rcpt_Srh"/>
</dbReference>
<accession>A8X8H3</accession>
<dbReference type="Pfam" id="PF10318">
    <property type="entry name" value="7TM_GPCR_Srh"/>
    <property type="match status" value="1"/>
</dbReference>
<organism evidence="2 3">
    <name type="scientific">Caenorhabditis briggsae</name>
    <dbReference type="NCBI Taxonomy" id="6238"/>
    <lineage>
        <taxon>Eukaryota</taxon>
        <taxon>Metazoa</taxon>
        <taxon>Ecdysozoa</taxon>
        <taxon>Nematoda</taxon>
        <taxon>Chromadorea</taxon>
        <taxon>Rhabditida</taxon>
        <taxon>Rhabditina</taxon>
        <taxon>Rhabditomorpha</taxon>
        <taxon>Rhabditoidea</taxon>
        <taxon>Rhabditidae</taxon>
        <taxon>Peloderinae</taxon>
        <taxon>Caenorhabditis</taxon>
    </lineage>
</organism>
<feature type="transmembrane region" description="Helical" evidence="1">
    <location>
        <begin position="224"/>
        <end position="249"/>
    </location>
</feature>
<dbReference type="PANTHER" id="PTHR22941">
    <property type="entry name" value="SERPENTINE RECEPTOR"/>
    <property type="match status" value="1"/>
</dbReference>
<feature type="transmembrane region" description="Helical" evidence="1">
    <location>
        <begin position="122"/>
        <end position="143"/>
    </location>
</feature>
<feature type="transmembrane region" description="Helical" evidence="1">
    <location>
        <begin position="78"/>
        <end position="102"/>
    </location>
</feature>
<dbReference type="WormBase" id="CBG09693">
    <property type="protein sequence ID" value="CBP29887"/>
    <property type="gene ID" value="WBGene00031235"/>
    <property type="gene designation" value="Cbr-srh-55.2"/>
</dbReference>
<keyword evidence="1" id="KW-0472">Membrane</keyword>
<proteinExistence type="predicted"/>
<feature type="transmembrane region" description="Helical" evidence="1">
    <location>
        <begin position="270"/>
        <end position="301"/>
    </location>
</feature>
<sequence length="362" mass="41580">MLFLDPIVWKGRNPTFEDYYQNFYLKNCRNETSFFEDPYNYAAITSAIATAVFPIHILAFYCILFKTPKTMDGIKKDLIVLHCWTFYCDNALNVLLIGYIFAPVFCGVPLGALTHYGVPVVIIGYLGQIGVSGVGTSLVILFETRYTAVSPNNIFNRFPISKKLFLATNYIYTATFLIPAFYYWTPDDRQIEEKLNVLKVIPCPSPVFFEDQVVVGFPPDHTWIAFYCCSAFSFIIITQILFFVCNTIHRNHFKINLKLSIRTLKLQKRLFRSLCVQVVIPTVSLFIPAIYICFSIPFSYYDQTTNNILVLVFSSHGTLTSLCTILTYQPYRKVLFSFLTCGHTQKVIKRSVIVIHASIFFF</sequence>
<dbReference type="HOGENOM" id="CLU_042960_1_1_1"/>
<dbReference type="InterPro" id="IPR053220">
    <property type="entry name" value="Nematode_rcpt-like_serp_H"/>
</dbReference>
<feature type="transmembrane region" description="Helical" evidence="1">
    <location>
        <begin position="41"/>
        <end position="66"/>
    </location>
</feature>
<evidence type="ECO:0000313" key="2">
    <source>
        <dbReference type="EMBL" id="CAP28934.2"/>
    </source>
</evidence>
<evidence type="ECO:0000313" key="3">
    <source>
        <dbReference type="Proteomes" id="UP000008549"/>
    </source>
</evidence>
<dbReference type="Proteomes" id="UP000008549">
    <property type="component" value="Unassembled WGS sequence"/>
</dbReference>
<evidence type="ECO:0000256" key="1">
    <source>
        <dbReference type="SAM" id="Phobius"/>
    </source>
</evidence>
<protein>
    <submittedName>
        <fullName evidence="2">Protein CBG09693</fullName>
    </submittedName>
</protein>
<gene>
    <name evidence="4" type="primary">srh-55.2</name>
    <name evidence="2 4" type="ORF">CBG09693</name>
    <name evidence="2" type="ORF">CBG_09693</name>
</gene>
<dbReference type="OMA" id="FISTGCH"/>
<keyword evidence="1" id="KW-0812">Transmembrane</keyword>
<dbReference type="PANTHER" id="PTHR22941:SF7">
    <property type="entry name" value="SERPENTINE RECEPTOR, CLASS H"/>
    <property type="match status" value="1"/>
</dbReference>
<feature type="transmembrane region" description="Helical" evidence="1">
    <location>
        <begin position="164"/>
        <end position="184"/>
    </location>
</feature>
<dbReference type="AlphaFoldDB" id="A8X8H3"/>
<reference evidence="2 3" key="2">
    <citation type="journal article" date="2011" name="PLoS Genet.">
        <title>Caenorhabditis briggsae recombinant inbred line genotypes reveal inter-strain incompatibility and the evolution of recombination.</title>
        <authorList>
            <person name="Ross J.A."/>
            <person name="Koboldt D.C."/>
            <person name="Staisch J.E."/>
            <person name="Chamberlin H.M."/>
            <person name="Gupta B.P."/>
            <person name="Miller R.D."/>
            <person name="Baird S.E."/>
            <person name="Haag E.S."/>
        </authorList>
    </citation>
    <scope>NUCLEOTIDE SEQUENCE [LARGE SCALE GENOMIC DNA]</scope>
    <source>
        <strain evidence="2 3">AF16</strain>
    </source>
</reference>
<reference evidence="2 3" key="1">
    <citation type="journal article" date="2003" name="PLoS Biol.">
        <title>The genome sequence of Caenorhabditis briggsae: a platform for comparative genomics.</title>
        <authorList>
            <person name="Stein L.D."/>
            <person name="Bao Z."/>
            <person name="Blasiar D."/>
            <person name="Blumenthal T."/>
            <person name="Brent M.R."/>
            <person name="Chen N."/>
            <person name="Chinwalla A."/>
            <person name="Clarke L."/>
            <person name="Clee C."/>
            <person name="Coghlan A."/>
            <person name="Coulson A."/>
            <person name="D'Eustachio P."/>
            <person name="Fitch D.H."/>
            <person name="Fulton L.A."/>
            <person name="Fulton R.E."/>
            <person name="Griffiths-Jones S."/>
            <person name="Harris T.W."/>
            <person name="Hillier L.W."/>
            <person name="Kamath R."/>
            <person name="Kuwabara P.E."/>
            <person name="Mardis E.R."/>
            <person name="Marra M.A."/>
            <person name="Miner T.L."/>
            <person name="Minx P."/>
            <person name="Mullikin J.C."/>
            <person name="Plumb R.W."/>
            <person name="Rogers J."/>
            <person name="Schein J.E."/>
            <person name="Sohrmann M."/>
            <person name="Spieth J."/>
            <person name="Stajich J.E."/>
            <person name="Wei C."/>
            <person name="Willey D."/>
            <person name="Wilson R.K."/>
            <person name="Durbin R."/>
            <person name="Waterston R.H."/>
        </authorList>
    </citation>
    <scope>NUCLEOTIDE SEQUENCE [LARGE SCALE GENOMIC DNA]</scope>
    <source>
        <strain evidence="2 3">AF16</strain>
    </source>
</reference>
<dbReference type="InParanoid" id="A8X8H3"/>